<evidence type="ECO:0008006" key="2">
    <source>
        <dbReference type="Google" id="ProtNLM"/>
    </source>
</evidence>
<feature type="non-terminal residue" evidence="1">
    <location>
        <position position="117"/>
    </location>
</feature>
<proteinExistence type="predicted"/>
<dbReference type="EMBL" id="BKCJ011099139">
    <property type="protein sequence ID" value="GFC85276.1"/>
    <property type="molecule type" value="Genomic_DNA"/>
</dbReference>
<evidence type="ECO:0000313" key="1">
    <source>
        <dbReference type="EMBL" id="GFC85276.1"/>
    </source>
</evidence>
<sequence>MGDEHLSTILETELDKELSSELAHIDLIPSGIEEANFDLEEEIHLVQTLLYDNSSPRPPKERNVEIANTIVESLAPSPIPVEDSDSQIEEIDLFLATDDLMPPGIEIDDYDSKGNIH</sequence>
<gene>
    <name evidence="1" type="ORF">Tci_857246</name>
</gene>
<reference evidence="1" key="1">
    <citation type="journal article" date="2019" name="Sci. Rep.">
        <title>Draft genome of Tanacetum cinerariifolium, the natural source of mosquito coil.</title>
        <authorList>
            <person name="Yamashiro T."/>
            <person name="Shiraishi A."/>
            <person name="Satake H."/>
            <person name="Nakayama K."/>
        </authorList>
    </citation>
    <scope>NUCLEOTIDE SEQUENCE</scope>
</reference>
<name>A0A699RHN1_TANCI</name>
<protein>
    <recommendedName>
        <fullName evidence="2">Reverse transcriptase domain-containing protein</fullName>
    </recommendedName>
</protein>
<organism evidence="1">
    <name type="scientific">Tanacetum cinerariifolium</name>
    <name type="common">Dalmatian daisy</name>
    <name type="synonym">Chrysanthemum cinerariifolium</name>
    <dbReference type="NCBI Taxonomy" id="118510"/>
    <lineage>
        <taxon>Eukaryota</taxon>
        <taxon>Viridiplantae</taxon>
        <taxon>Streptophyta</taxon>
        <taxon>Embryophyta</taxon>
        <taxon>Tracheophyta</taxon>
        <taxon>Spermatophyta</taxon>
        <taxon>Magnoliopsida</taxon>
        <taxon>eudicotyledons</taxon>
        <taxon>Gunneridae</taxon>
        <taxon>Pentapetalae</taxon>
        <taxon>asterids</taxon>
        <taxon>campanulids</taxon>
        <taxon>Asterales</taxon>
        <taxon>Asteraceae</taxon>
        <taxon>Asteroideae</taxon>
        <taxon>Anthemideae</taxon>
        <taxon>Anthemidinae</taxon>
        <taxon>Tanacetum</taxon>
    </lineage>
</organism>
<comment type="caution">
    <text evidence="1">The sequence shown here is derived from an EMBL/GenBank/DDBJ whole genome shotgun (WGS) entry which is preliminary data.</text>
</comment>
<accession>A0A699RHN1</accession>
<dbReference type="AlphaFoldDB" id="A0A699RHN1"/>